<dbReference type="InterPro" id="IPR008978">
    <property type="entry name" value="HSP20-like_chaperone"/>
</dbReference>
<accession>U5D5E1</accession>
<dbReference type="HOGENOM" id="CLU_050606_0_0_1"/>
<evidence type="ECO:0000313" key="4">
    <source>
        <dbReference type="Proteomes" id="UP000017836"/>
    </source>
</evidence>
<dbReference type="Gene3D" id="2.60.40.790">
    <property type="match status" value="1"/>
</dbReference>
<dbReference type="CDD" id="cd06463">
    <property type="entry name" value="p23_like"/>
    <property type="match status" value="1"/>
</dbReference>
<sequence>MWDRLLFSDGGAELELRLPLSGQTVHSSRDLFVDVHESSLTIRVQATGSFTTLMEIANLYGTIKPSETIWYIDEDQLVVNLKKHDSDLKWPDIMENWESLSTGAITLLKGTSVYIVGDSTDINHEVAKELSVGLKYTPLSTSELLETYVQRTIDSWVIREGPDSVAEAESAVLESLSSHVRAVVATLGGKQGAARGHDKWRHLHAGFTVWLSRSQALDEASAKDEALREKQEGSQAYSNADVVVKLGGWEPEHARLAAQACLSALKQLILTDKKLPGSNISFLMNVTLV</sequence>
<dbReference type="InterPro" id="IPR027417">
    <property type="entry name" value="P-loop_NTPase"/>
</dbReference>
<dbReference type="InterPro" id="IPR031322">
    <property type="entry name" value="Shikimate/glucono_kinase"/>
</dbReference>
<keyword evidence="4" id="KW-1185">Reference proteome</keyword>
<protein>
    <recommendedName>
        <fullName evidence="2">CS domain-containing protein</fullName>
    </recommendedName>
</protein>
<dbReference type="AlphaFoldDB" id="U5D5E1"/>
<dbReference type="Proteomes" id="UP000017836">
    <property type="component" value="Unassembled WGS sequence"/>
</dbReference>
<dbReference type="Pfam" id="PF01202">
    <property type="entry name" value="SKI"/>
    <property type="match status" value="1"/>
</dbReference>
<dbReference type="eggNOG" id="ENOG502QS29">
    <property type="taxonomic scope" value="Eukaryota"/>
</dbReference>
<dbReference type="OMA" id="FSCNCLS"/>
<gene>
    <name evidence="3" type="ORF">AMTR_s00048p00123660</name>
</gene>
<organism evidence="3 4">
    <name type="scientific">Amborella trichopoda</name>
    <dbReference type="NCBI Taxonomy" id="13333"/>
    <lineage>
        <taxon>Eukaryota</taxon>
        <taxon>Viridiplantae</taxon>
        <taxon>Streptophyta</taxon>
        <taxon>Embryophyta</taxon>
        <taxon>Tracheophyta</taxon>
        <taxon>Spermatophyta</taxon>
        <taxon>Magnoliopsida</taxon>
        <taxon>Amborellales</taxon>
        <taxon>Amborellaceae</taxon>
        <taxon>Amborella</taxon>
    </lineage>
</organism>
<reference evidence="4" key="1">
    <citation type="journal article" date="2013" name="Science">
        <title>The Amborella genome and the evolution of flowering plants.</title>
        <authorList>
            <consortium name="Amborella Genome Project"/>
        </authorList>
    </citation>
    <scope>NUCLEOTIDE SEQUENCE [LARGE SCALE GENOMIC DNA]</scope>
</reference>
<dbReference type="SUPFAM" id="SSF49764">
    <property type="entry name" value="HSP20-like chaperones"/>
    <property type="match status" value="1"/>
</dbReference>
<dbReference type="PROSITE" id="PS51203">
    <property type="entry name" value="CS"/>
    <property type="match status" value="1"/>
</dbReference>
<dbReference type="EMBL" id="KI392502">
    <property type="protein sequence ID" value="ERN15548.1"/>
    <property type="molecule type" value="Genomic_DNA"/>
</dbReference>
<name>U5D5E1_AMBTC</name>
<comment type="similarity">
    <text evidence="1">Belongs to the shikimate kinase family.</text>
</comment>
<evidence type="ECO:0000256" key="1">
    <source>
        <dbReference type="ARBA" id="ARBA00006997"/>
    </source>
</evidence>
<proteinExistence type="inferred from homology"/>
<feature type="domain" description="CS" evidence="2">
    <location>
        <begin position="1"/>
        <end position="101"/>
    </location>
</feature>
<dbReference type="InterPro" id="IPR007052">
    <property type="entry name" value="CS_dom"/>
</dbReference>
<dbReference type="Gene3D" id="3.40.50.300">
    <property type="entry name" value="P-loop containing nucleotide triphosphate hydrolases"/>
    <property type="match status" value="1"/>
</dbReference>
<evidence type="ECO:0000259" key="2">
    <source>
        <dbReference type="PROSITE" id="PS51203"/>
    </source>
</evidence>
<evidence type="ECO:0000313" key="3">
    <source>
        <dbReference type="EMBL" id="ERN15548.1"/>
    </source>
</evidence>
<dbReference type="PANTHER" id="PTHR21087">
    <property type="entry name" value="SHIKIMATE KINASE"/>
    <property type="match status" value="1"/>
</dbReference>
<dbReference type="Gramene" id="ERN15548">
    <property type="protein sequence ID" value="ERN15548"/>
    <property type="gene ID" value="AMTR_s00048p00123660"/>
</dbReference>
<dbReference type="STRING" id="13333.U5D5E1"/>
<dbReference type="PANTHER" id="PTHR21087:SF23">
    <property type="entry name" value="INACTIVE SHIKIMATE KINASE LIKE 2, CHLOROPLASTIC-RELATED"/>
    <property type="match status" value="1"/>
</dbReference>